<organism evidence="2 3">
    <name type="scientific">Obba rivulosa</name>
    <dbReference type="NCBI Taxonomy" id="1052685"/>
    <lineage>
        <taxon>Eukaryota</taxon>
        <taxon>Fungi</taxon>
        <taxon>Dikarya</taxon>
        <taxon>Basidiomycota</taxon>
        <taxon>Agaricomycotina</taxon>
        <taxon>Agaricomycetes</taxon>
        <taxon>Polyporales</taxon>
        <taxon>Gelatoporiaceae</taxon>
        <taxon>Obba</taxon>
    </lineage>
</organism>
<evidence type="ECO:0000313" key="3">
    <source>
        <dbReference type="Proteomes" id="UP000250043"/>
    </source>
</evidence>
<proteinExistence type="predicted"/>
<protein>
    <submittedName>
        <fullName evidence="2">Uncharacterized protein</fullName>
    </submittedName>
</protein>
<keyword evidence="3" id="KW-1185">Reference proteome</keyword>
<evidence type="ECO:0000313" key="2">
    <source>
        <dbReference type="EMBL" id="OCH84627.1"/>
    </source>
</evidence>
<dbReference type="AlphaFoldDB" id="A0A8E2DFB6"/>
<name>A0A8E2DFB6_9APHY</name>
<sequence>MPSSAIISRVLRCDHSGYCRSLVGDTYLCHVQQNKWILSLLLTICIACASVIVWTAFSRKALNDGSELSIPHWPSCDLSLSDQKASRFAIAWSCLVVFDTVVFTLTIVKAMKSDGLWRGTLFRLMLRDGSIYYGIMAMANVVNIVTLLVVMPGGKGLFTTMTNVMSSLLISRLMLNLRGQDRQSLFSEEIELVPLESDPQSTGTTIIFRAQGDIMSSREINFAL</sequence>
<dbReference type="Proteomes" id="UP000250043">
    <property type="component" value="Unassembled WGS sequence"/>
</dbReference>
<evidence type="ECO:0000256" key="1">
    <source>
        <dbReference type="SAM" id="Phobius"/>
    </source>
</evidence>
<reference evidence="2 3" key="1">
    <citation type="submission" date="2016-07" db="EMBL/GenBank/DDBJ databases">
        <title>Draft genome of the white-rot fungus Obba rivulosa 3A-2.</title>
        <authorList>
            <consortium name="DOE Joint Genome Institute"/>
            <person name="Miettinen O."/>
            <person name="Riley R."/>
            <person name="Acob R."/>
            <person name="Barry K."/>
            <person name="Cullen D."/>
            <person name="De Vries R."/>
            <person name="Hainaut M."/>
            <person name="Hatakka A."/>
            <person name="Henrissat B."/>
            <person name="Hilden K."/>
            <person name="Kuo R."/>
            <person name="Labutti K."/>
            <person name="Lipzen A."/>
            <person name="Makela M.R."/>
            <person name="Sandor L."/>
            <person name="Spatafora J.W."/>
            <person name="Grigoriev I.V."/>
            <person name="Hibbett D.S."/>
        </authorList>
    </citation>
    <scope>NUCLEOTIDE SEQUENCE [LARGE SCALE GENOMIC DNA]</scope>
    <source>
        <strain evidence="2 3">3A-2</strain>
    </source>
</reference>
<keyword evidence="1" id="KW-0812">Transmembrane</keyword>
<dbReference type="OrthoDB" id="3251775at2759"/>
<keyword evidence="1" id="KW-1133">Transmembrane helix</keyword>
<gene>
    <name evidence="2" type="ORF">OBBRIDRAFT_389337</name>
</gene>
<feature type="transmembrane region" description="Helical" evidence="1">
    <location>
        <begin position="131"/>
        <end position="151"/>
    </location>
</feature>
<feature type="transmembrane region" description="Helical" evidence="1">
    <location>
        <begin position="89"/>
        <end position="110"/>
    </location>
</feature>
<keyword evidence="1" id="KW-0472">Membrane</keyword>
<dbReference type="EMBL" id="KV722652">
    <property type="protein sequence ID" value="OCH84627.1"/>
    <property type="molecule type" value="Genomic_DNA"/>
</dbReference>
<feature type="transmembrane region" description="Helical" evidence="1">
    <location>
        <begin position="36"/>
        <end position="57"/>
    </location>
</feature>
<accession>A0A8E2DFB6</accession>